<name>A0A5J4RNE7_9EUKA</name>
<protein>
    <submittedName>
        <fullName evidence="1">Uncharacterized protein</fullName>
    </submittedName>
</protein>
<proteinExistence type="predicted"/>
<reference evidence="1 2" key="1">
    <citation type="submission" date="2019-03" db="EMBL/GenBank/DDBJ databases">
        <title>Single cell metagenomics reveals metabolic interactions within the superorganism composed of flagellate Streblomastix strix and complex community of Bacteroidetes bacteria on its surface.</title>
        <authorList>
            <person name="Treitli S.C."/>
            <person name="Kolisko M."/>
            <person name="Husnik F."/>
            <person name="Keeling P."/>
            <person name="Hampl V."/>
        </authorList>
    </citation>
    <scope>NUCLEOTIDE SEQUENCE [LARGE SCALE GENOMIC DNA]</scope>
    <source>
        <strain evidence="1">ST1C</strain>
    </source>
</reference>
<organism evidence="1 2">
    <name type="scientific">Streblomastix strix</name>
    <dbReference type="NCBI Taxonomy" id="222440"/>
    <lineage>
        <taxon>Eukaryota</taxon>
        <taxon>Metamonada</taxon>
        <taxon>Preaxostyla</taxon>
        <taxon>Oxymonadida</taxon>
        <taxon>Streblomastigidae</taxon>
        <taxon>Streblomastix</taxon>
    </lineage>
</organism>
<comment type="caution">
    <text evidence="1">The sequence shown here is derived from an EMBL/GenBank/DDBJ whole genome shotgun (WGS) entry which is preliminary data.</text>
</comment>
<evidence type="ECO:0000313" key="1">
    <source>
        <dbReference type="EMBL" id="KAA6334401.1"/>
    </source>
</evidence>
<dbReference type="EMBL" id="SNRW01041988">
    <property type="protein sequence ID" value="KAA6334401.1"/>
    <property type="molecule type" value="Genomic_DNA"/>
</dbReference>
<dbReference type="Proteomes" id="UP000324800">
    <property type="component" value="Unassembled WGS sequence"/>
</dbReference>
<evidence type="ECO:0000313" key="2">
    <source>
        <dbReference type="Proteomes" id="UP000324800"/>
    </source>
</evidence>
<accession>A0A5J4RNE7</accession>
<sequence>VGVIAIEMITGQHPKQLKDQQQLNFLILN</sequence>
<gene>
    <name evidence="1" type="ORF">EZS28_053072</name>
</gene>
<feature type="non-terminal residue" evidence="1">
    <location>
        <position position="1"/>
    </location>
</feature>
<dbReference type="AlphaFoldDB" id="A0A5J4RNE7"/>